<keyword evidence="3" id="KW-1185">Reference proteome</keyword>
<evidence type="ECO:0000313" key="3">
    <source>
        <dbReference type="Proteomes" id="UP000604825"/>
    </source>
</evidence>
<organism evidence="2 3">
    <name type="scientific">Miscanthus lutarioriparius</name>
    <dbReference type="NCBI Taxonomy" id="422564"/>
    <lineage>
        <taxon>Eukaryota</taxon>
        <taxon>Viridiplantae</taxon>
        <taxon>Streptophyta</taxon>
        <taxon>Embryophyta</taxon>
        <taxon>Tracheophyta</taxon>
        <taxon>Spermatophyta</taxon>
        <taxon>Magnoliopsida</taxon>
        <taxon>Liliopsida</taxon>
        <taxon>Poales</taxon>
        <taxon>Poaceae</taxon>
        <taxon>PACMAD clade</taxon>
        <taxon>Panicoideae</taxon>
        <taxon>Andropogonodae</taxon>
        <taxon>Andropogoneae</taxon>
        <taxon>Saccharinae</taxon>
        <taxon>Miscanthus</taxon>
    </lineage>
</organism>
<proteinExistence type="predicted"/>
<sequence>MEDDDPEERKSLMAGWKERVNACTRPQGGGEDGGASKQGWRRRGRAAARRSGGRSVVVREPRIGGNRGGDAGTRRPDDVEGAAVRGRSRGLEATADGGVKI</sequence>
<gene>
    <name evidence="2" type="ORF">NCGR_LOCUS53694</name>
</gene>
<name>A0A811RKQ6_9POAL</name>
<feature type="compositionally biased region" description="Basic residues" evidence="1">
    <location>
        <begin position="39"/>
        <end position="52"/>
    </location>
</feature>
<reference evidence="2" key="1">
    <citation type="submission" date="2020-10" db="EMBL/GenBank/DDBJ databases">
        <authorList>
            <person name="Han B."/>
            <person name="Lu T."/>
            <person name="Zhao Q."/>
            <person name="Huang X."/>
            <person name="Zhao Y."/>
        </authorList>
    </citation>
    <scope>NUCLEOTIDE SEQUENCE</scope>
</reference>
<evidence type="ECO:0000313" key="2">
    <source>
        <dbReference type="EMBL" id="CAD6270402.1"/>
    </source>
</evidence>
<protein>
    <submittedName>
        <fullName evidence="2">Uncharacterized protein</fullName>
    </submittedName>
</protein>
<accession>A0A811RKQ6</accession>
<dbReference type="EMBL" id="CAJGYO010000015">
    <property type="protein sequence ID" value="CAD6270402.1"/>
    <property type="molecule type" value="Genomic_DNA"/>
</dbReference>
<feature type="region of interest" description="Disordered" evidence="1">
    <location>
        <begin position="20"/>
        <end position="101"/>
    </location>
</feature>
<dbReference type="Proteomes" id="UP000604825">
    <property type="component" value="Unassembled WGS sequence"/>
</dbReference>
<dbReference type="AlphaFoldDB" id="A0A811RKQ6"/>
<evidence type="ECO:0000256" key="1">
    <source>
        <dbReference type="SAM" id="MobiDB-lite"/>
    </source>
</evidence>
<comment type="caution">
    <text evidence="2">The sequence shown here is derived from an EMBL/GenBank/DDBJ whole genome shotgun (WGS) entry which is preliminary data.</text>
</comment>